<dbReference type="AlphaFoldDB" id="A0A2S5JI83"/>
<dbReference type="InterPro" id="IPR036097">
    <property type="entry name" value="HisK_dim/P_sf"/>
</dbReference>
<dbReference type="Pfam" id="PF00512">
    <property type="entry name" value="HisKA"/>
    <property type="match status" value="1"/>
</dbReference>
<dbReference type="OrthoDB" id="9796100at2"/>
<dbReference type="FunFam" id="1.10.287.130:FF:000037">
    <property type="entry name" value="Hybrid sensor histidine kinase/response regulator"/>
    <property type="match status" value="1"/>
</dbReference>
<feature type="domain" description="Response regulatory" evidence="7">
    <location>
        <begin position="649"/>
        <end position="765"/>
    </location>
</feature>
<dbReference type="Gene3D" id="1.10.287.130">
    <property type="match status" value="1"/>
</dbReference>
<dbReference type="SUPFAM" id="SSF55874">
    <property type="entry name" value="ATPase domain of HSP90 chaperone/DNA topoisomerase II/histidine kinase"/>
    <property type="match status" value="1"/>
</dbReference>
<evidence type="ECO:0000313" key="9">
    <source>
        <dbReference type="Proteomes" id="UP000239736"/>
    </source>
</evidence>
<dbReference type="SMART" id="SM00448">
    <property type="entry name" value="REC"/>
    <property type="match status" value="1"/>
</dbReference>
<dbReference type="InterPro" id="IPR000014">
    <property type="entry name" value="PAS"/>
</dbReference>
<dbReference type="EMBL" id="PRDS01000003">
    <property type="protein sequence ID" value="PPB81246.1"/>
    <property type="molecule type" value="Genomic_DNA"/>
</dbReference>
<dbReference type="Pfam" id="PF08448">
    <property type="entry name" value="PAS_4"/>
    <property type="match status" value="1"/>
</dbReference>
<protein>
    <recommendedName>
        <fullName evidence="2">histidine kinase</fullName>
        <ecNumber evidence="2">2.7.13.3</ecNumber>
    </recommendedName>
</protein>
<dbReference type="NCBIfam" id="TIGR00229">
    <property type="entry name" value="sensory_box"/>
    <property type="match status" value="1"/>
</dbReference>
<evidence type="ECO:0000259" key="6">
    <source>
        <dbReference type="PROSITE" id="PS50109"/>
    </source>
</evidence>
<dbReference type="InterPro" id="IPR005467">
    <property type="entry name" value="His_kinase_dom"/>
</dbReference>
<dbReference type="Gene3D" id="3.30.450.20">
    <property type="entry name" value="PAS domain"/>
    <property type="match status" value="1"/>
</dbReference>
<evidence type="ECO:0000256" key="4">
    <source>
        <dbReference type="PROSITE-ProRule" id="PRU00169"/>
    </source>
</evidence>
<dbReference type="SUPFAM" id="SSF55785">
    <property type="entry name" value="PYP-like sensor domain (PAS domain)"/>
    <property type="match status" value="1"/>
</dbReference>
<feature type="modified residue" description="4-aspartylphosphate" evidence="4">
    <location>
        <position position="700"/>
    </location>
</feature>
<comment type="caution">
    <text evidence="8">The sequence shown here is derived from an EMBL/GenBank/DDBJ whole genome shotgun (WGS) entry which is preliminary data.</text>
</comment>
<dbReference type="PROSITE" id="PS50110">
    <property type="entry name" value="RESPONSE_REGULATORY"/>
    <property type="match status" value="1"/>
</dbReference>
<dbReference type="Pfam" id="PF00072">
    <property type="entry name" value="Response_reg"/>
    <property type="match status" value="1"/>
</dbReference>
<gene>
    <name evidence="8" type="ORF">LV82_01292</name>
</gene>
<evidence type="ECO:0000256" key="5">
    <source>
        <dbReference type="SAM" id="Phobius"/>
    </source>
</evidence>
<evidence type="ECO:0000313" key="8">
    <source>
        <dbReference type="EMBL" id="PPB81246.1"/>
    </source>
</evidence>
<dbReference type="CDD" id="cd00082">
    <property type="entry name" value="HisKA"/>
    <property type="match status" value="1"/>
</dbReference>
<dbReference type="PANTHER" id="PTHR43065:SF42">
    <property type="entry name" value="TWO-COMPONENT SENSOR PPRA"/>
    <property type="match status" value="1"/>
</dbReference>
<dbReference type="PROSITE" id="PS50109">
    <property type="entry name" value="HIS_KIN"/>
    <property type="match status" value="1"/>
</dbReference>
<dbReference type="InterPro" id="IPR004358">
    <property type="entry name" value="Sig_transdc_His_kin-like_C"/>
</dbReference>
<keyword evidence="9" id="KW-1185">Reference proteome</keyword>
<dbReference type="SMART" id="SM00387">
    <property type="entry name" value="HATPase_c"/>
    <property type="match status" value="1"/>
</dbReference>
<name>A0A2S5JI83_9RHOB</name>
<dbReference type="PRINTS" id="PR00344">
    <property type="entry name" value="BCTRLSENSOR"/>
</dbReference>
<evidence type="ECO:0000256" key="2">
    <source>
        <dbReference type="ARBA" id="ARBA00012438"/>
    </source>
</evidence>
<evidence type="ECO:0000259" key="7">
    <source>
        <dbReference type="PROSITE" id="PS50110"/>
    </source>
</evidence>
<keyword evidence="5" id="KW-1133">Transmembrane helix</keyword>
<organism evidence="8 9">
    <name type="scientific">Albidovulum inexpectatum</name>
    <dbReference type="NCBI Taxonomy" id="196587"/>
    <lineage>
        <taxon>Bacteria</taxon>
        <taxon>Pseudomonadati</taxon>
        <taxon>Pseudomonadota</taxon>
        <taxon>Alphaproteobacteria</taxon>
        <taxon>Rhodobacterales</taxon>
        <taxon>Paracoccaceae</taxon>
        <taxon>Albidovulum</taxon>
    </lineage>
</organism>
<dbReference type="InterPro" id="IPR035965">
    <property type="entry name" value="PAS-like_dom_sf"/>
</dbReference>
<reference evidence="8 9" key="1">
    <citation type="submission" date="2018-01" db="EMBL/GenBank/DDBJ databases">
        <title>Genomic Encyclopedia of Archaeal and Bacterial Type Strains, Phase II (KMG-II): from individual species to whole genera.</title>
        <authorList>
            <person name="Goeker M."/>
        </authorList>
    </citation>
    <scope>NUCLEOTIDE SEQUENCE [LARGE SCALE GENOMIC DNA]</scope>
    <source>
        <strain evidence="8 9">DSM 12048</strain>
    </source>
</reference>
<dbReference type="Gene3D" id="3.30.565.10">
    <property type="entry name" value="Histidine kinase-like ATPase, C-terminal domain"/>
    <property type="match status" value="1"/>
</dbReference>
<evidence type="ECO:0000256" key="1">
    <source>
        <dbReference type="ARBA" id="ARBA00000085"/>
    </source>
</evidence>
<dbReference type="RefSeq" id="WP_104070088.1">
    <property type="nucleotide sequence ID" value="NZ_PRDS01000003.1"/>
</dbReference>
<comment type="catalytic activity">
    <reaction evidence="1">
        <text>ATP + protein L-histidine = ADP + protein N-phospho-L-histidine.</text>
        <dbReference type="EC" id="2.7.13.3"/>
    </reaction>
</comment>
<dbReference type="SUPFAM" id="SSF47384">
    <property type="entry name" value="Homodimeric domain of signal transducing histidine kinase"/>
    <property type="match status" value="1"/>
</dbReference>
<keyword evidence="8" id="KW-0418">Kinase</keyword>
<dbReference type="Pfam" id="PF02518">
    <property type="entry name" value="HATPase_c"/>
    <property type="match status" value="1"/>
</dbReference>
<dbReference type="InterPro" id="IPR001789">
    <property type="entry name" value="Sig_transdc_resp-reg_receiver"/>
</dbReference>
<dbReference type="CDD" id="cd00130">
    <property type="entry name" value="PAS"/>
    <property type="match status" value="1"/>
</dbReference>
<sequence>MTVSAQLSEQLTRGALAAAPVRGWLALCAGLCASVGLILPEYGLRLAVVGIALTLAVATVLIGFLAGRPARLQSDLGRCVERMLRHDAVPGILTDVEGVAIVLNPAARNRFGAKPGVSFARILGAELADPAPLVRRLHARAQAEGAASEDVVTLAGRLRLDARDLGAGCILWQVADIAAEPENDVRANHLPMAVVSEDGSIVSMNDAMQRLTGNGVKRLDDLVLDMPIRPGEEHLVVARDGATRRTVLWVDAGSGRHELYVLPASPVVAHDGESIPFEALPVALVRLDGHGRIVQVNRAARELLGEVAIGAELAGMMEGLGRPVGAWLNDALAGRGDGRPEVLKIRRKDRETFLQVSLTRVSVAGEAGLVAVLWDATQLKRLEAQFVQAQKMQAIGQLAGGVAHDFNNLLTAISGHCDLLLLRHDKSDPDYADLIQISQNANRAAALVGQLLAFSRKQTLKLERIDLHEVLADLGHLLNRLVGEKVRLKTAVDPDLAAIRADRRQLEQVLMNLVVNARDAMPQGGEVRIEARNETLAEALNRDRASVSPGDYVVLRVIDEGTGIPGDLLTRIFEPFFTTKRQGEGTGLGLSTVYGIVKQTGGYIFCDSAEGDGTTFTIYLPVCSESDAVSTDAPARPATRSLDRGTNEVILLVEDEAPVRAFASRALRLRGYQVIEADSAEAALQILSDDNLHVDVFVTDVIMPGMDGPSWVMQALERRPDVRVIFVSGYSEESLSELRDRVPNSVFLPKPFSLNDLTETVWKVLSETAE</sequence>
<dbReference type="GO" id="GO:0000155">
    <property type="term" value="F:phosphorelay sensor kinase activity"/>
    <property type="evidence" value="ECO:0007669"/>
    <property type="project" value="InterPro"/>
</dbReference>
<keyword evidence="5" id="KW-0812">Transmembrane</keyword>
<dbReference type="EC" id="2.7.13.3" evidence="2"/>
<accession>A0A2S5JI83</accession>
<dbReference type="InterPro" id="IPR003661">
    <property type="entry name" value="HisK_dim/P_dom"/>
</dbReference>
<dbReference type="PANTHER" id="PTHR43065">
    <property type="entry name" value="SENSOR HISTIDINE KINASE"/>
    <property type="match status" value="1"/>
</dbReference>
<keyword evidence="3 4" id="KW-0597">Phosphoprotein</keyword>
<keyword evidence="8" id="KW-0808">Transferase</keyword>
<dbReference type="InterPro" id="IPR013656">
    <property type="entry name" value="PAS_4"/>
</dbReference>
<dbReference type="InterPro" id="IPR036890">
    <property type="entry name" value="HATPase_C_sf"/>
</dbReference>
<dbReference type="InterPro" id="IPR011006">
    <property type="entry name" value="CheY-like_superfamily"/>
</dbReference>
<feature type="transmembrane region" description="Helical" evidence="5">
    <location>
        <begin position="21"/>
        <end position="39"/>
    </location>
</feature>
<dbReference type="InterPro" id="IPR003594">
    <property type="entry name" value="HATPase_dom"/>
</dbReference>
<feature type="domain" description="Histidine kinase" evidence="6">
    <location>
        <begin position="401"/>
        <end position="624"/>
    </location>
</feature>
<dbReference type="SUPFAM" id="SSF52172">
    <property type="entry name" value="CheY-like"/>
    <property type="match status" value="1"/>
</dbReference>
<proteinExistence type="predicted"/>
<feature type="transmembrane region" description="Helical" evidence="5">
    <location>
        <begin position="46"/>
        <end position="66"/>
    </location>
</feature>
<keyword evidence="5" id="KW-0472">Membrane</keyword>
<dbReference type="Gene3D" id="3.40.50.2300">
    <property type="match status" value="1"/>
</dbReference>
<evidence type="ECO:0000256" key="3">
    <source>
        <dbReference type="ARBA" id="ARBA00022553"/>
    </source>
</evidence>
<dbReference type="SMART" id="SM00388">
    <property type="entry name" value="HisKA"/>
    <property type="match status" value="1"/>
</dbReference>
<dbReference type="Proteomes" id="UP000239736">
    <property type="component" value="Unassembled WGS sequence"/>
</dbReference>